<evidence type="ECO:0000313" key="5">
    <source>
        <dbReference type="Proteomes" id="UP000255316"/>
    </source>
</evidence>
<feature type="transmembrane region" description="Helical" evidence="1">
    <location>
        <begin position="20"/>
        <end position="44"/>
    </location>
</feature>
<gene>
    <name evidence="2" type="ORF">Lcin_3043</name>
    <name evidence="3" type="ORF">NCTC12438_01358</name>
</gene>
<name>A0A378IS20_9GAMM</name>
<keyword evidence="1" id="KW-1133">Transmembrane helix</keyword>
<dbReference type="EMBL" id="UGNX01000001">
    <property type="protein sequence ID" value="STX34754.1"/>
    <property type="molecule type" value="Genomic_DNA"/>
</dbReference>
<reference evidence="2 4" key="1">
    <citation type="submission" date="2015-11" db="EMBL/GenBank/DDBJ databases">
        <title>Genomic analysis of 38 Legionella species identifies large and diverse effector repertoires.</title>
        <authorList>
            <person name="Burstein D."/>
            <person name="Amaro F."/>
            <person name="Zusman T."/>
            <person name="Lifshitz Z."/>
            <person name="Cohen O."/>
            <person name="Gilbert J.A."/>
            <person name="Pupko T."/>
            <person name="Shuman H.A."/>
            <person name="Segal G."/>
        </authorList>
    </citation>
    <scope>NUCLEOTIDE SEQUENCE [LARGE SCALE GENOMIC DNA]</scope>
    <source>
        <strain evidence="2 4">CDC#72-OH-14</strain>
    </source>
</reference>
<dbReference type="AlphaFoldDB" id="A0A378IS20"/>
<sequence length="60" mass="6488">MFPMALGLGDGGEQNAPLGRAVIGGLSFATIATLFFVPSVFYVIHERKLKKKQKQGNEHA</sequence>
<dbReference type="PANTHER" id="PTHR32063:SF8">
    <property type="entry name" value="CATION EFFLUX PROTEIN"/>
    <property type="match status" value="1"/>
</dbReference>
<keyword evidence="1" id="KW-0812">Transmembrane</keyword>
<evidence type="ECO:0000313" key="3">
    <source>
        <dbReference type="EMBL" id="STX34754.1"/>
    </source>
</evidence>
<dbReference type="GO" id="GO:0005886">
    <property type="term" value="C:plasma membrane"/>
    <property type="evidence" value="ECO:0007669"/>
    <property type="project" value="TreeGrafter"/>
</dbReference>
<evidence type="ECO:0000313" key="2">
    <source>
        <dbReference type="EMBL" id="KTC81973.1"/>
    </source>
</evidence>
<dbReference type="Proteomes" id="UP000054854">
    <property type="component" value="Unassembled WGS sequence"/>
</dbReference>
<dbReference type="GO" id="GO:0042910">
    <property type="term" value="F:xenobiotic transmembrane transporter activity"/>
    <property type="evidence" value="ECO:0007669"/>
    <property type="project" value="TreeGrafter"/>
</dbReference>
<keyword evidence="1" id="KW-0472">Membrane</keyword>
<organism evidence="3 5">
    <name type="scientific">Legionella cincinnatiensis</name>
    <dbReference type="NCBI Taxonomy" id="28085"/>
    <lineage>
        <taxon>Bacteria</taxon>
        <taxon>Pseudomonadati</taxon>
        <taxon>Pseudomonadota</taxon>
        <taxon>Gammaproteobacteria</taxon>
        <taxon>Legionellales</taxon>
        <taxon>Legionellaceae</taxon>
        <taxon>Legionella</taxon>
    </lineage>
</organism>
<keyword evidence="4" id="KW-1185">Reference proteome</keyword>
<dbReference type="SUPFAM" id="SSF82866">
    <property type="entry name" value="Multidrug efflux transporter AcrB transmembrane domain"/>
    <property type="match status" value="1"/>
</dbReference>
<dbReference type="EMBL" id="LNXX01000047">
    <property type="protein sequence ID" value="KTC81973.1"/>
    <property type="molecule type" value="Genomic_DNA"/>
</dbReference>
<dbReference type="Pfam" id="PF00873">
    <property type="entry name" value="ACR_tran"/>
    <property type="match status" value="1"/>
</dbReference>
<dbReference type="STRING" id="28085.Lcin_3043"/>
<dbReference type="Gene3D" id="1.20.1640.10">
    <property type="entry name" value="Multidrug efflux transporter AcrB transmembrane domain"/>
    <property type="match status" value="1"/>
</dbReference>
<evidence type="ECO:0000256" key="1">
    <source>
        <dbReference type="SAM" id="Phobius"/>
    </source>
</evidence>
<reference evidence="3 5" key="2">
    <citation type="submission" date="2018-06" db="EMBL/GenBank/DDBJ databases">
        <authorList>
            <consortium name="Pathogen Informatics"/>
            <person name="Doyle S."/>
        </authorList>
    </citation>
    <scope>NUCLEOTIDE SEQUENCE [LARGE SCALE GENOMIC DNA]</scope>
    <source>
        <strain evidence="3 5">NCTC12438</strain>
    </source>
</reference>
<dbReference type="Proteomes" id="UP000255316">
    <property type="component" value="Unassembled WGS sequence"/>
</dbReference>
<evidence type="ECO:0000313" key="4">
    <source>
        <dbReference type="Proteomes" id="UP000054854"/>
    </source>
</evidence>
<protein>
    <submittedName>
        <fullName evidence="3">Cation/multidrug efflux pump</fullName>
    </submittedName>
</protein>
<dbReference type="InterPro" id="IPR001036">
    <property type="entry name" value="Acrflvin-R"/>
</dbReference>
<accession>A0A378IS20</accession>
<dbReference type="PANTHER" id="PTHR32063">
    <property type="match status" value="1"/>
</dbReference>
<proteinExistence type="predicted"/>